<evidence type="ECO:0000256" key="1">
    <source>
        <dbReference type="SAM" id="MobiDB-lite"/>
    </source>
</evidence>
<dbReference type="EMBL" id="OD024221">
    <property type="protein sequence ID" value="CAD7419866.1"/>
    <property type="molecule type" value="Genomic_DNA"/>
</dbReference>
<proteinExistence type="predicted"/>
<accession>A0A7R9DS35</accession>
<name>A0A7R9DS35_TIMPO</name>
<feature type="region of interest" description="Disordered" evidence="1">
    <location>
        <begin position="76"/>
        <end position="96"/>
    </location>
</feature>
<dbReference type="AlphaFoldDB" id="A0A7R9DS35"/>
<protein>
    <submittedName>
        <fullName evidence="2">Uncharacterized protein</fullName>
    </submittedName>
</protein>
<evidence type="ECO:0000313" key="2">
    <source>
        <dbReference type="EMBL" id="CAD7419866.1"/>
    </source>
</evidence>
<sequence>MHALNGCHGGLSCSLENESGTRTWSRDQLVNASCSHLISTLSSLPEVFPTGEENQSNHLLQFFKICKSESQDPWNYNKEVTGMSKDERGGRKQRQCGQCDDRTKHRMPIKRCWFLIIYSVYCQKCLQFQKAPTP</sequence>
<organism evidence="2">
    <name type="scientific">Timema poppense</name>
    <name type="common">Walking stick</name>
    <dbReference type="NCBI Taxonomy" id="170557"/>
    <lineage>
        <taxon>Eukaryota</taxon>
        <taxon>Metazoa</taxon>
        <taxon>Ecdysozoa</taxon>
        <taxon>Arthropoda</taxon>
        <taxon>Hexapoda</taxon>
        <taxon>Insecta</taxon>
        <taxon>Pterygota</taxon>
        <taxon>Neoptera</taxon>
        <taxon>Polyneoptera</taxon>
        <taxon>Phasmatodea</taxon>
        <taxon>Timematodea</taxon>
        <taxon>Timematoidea</taxon>
        <taxon>Timematidae</taxon>
        <taxon>Timema</taxon>
    </lineage>
</organism>
<gene>
    <name evidence="2" type="ORF">TPSB3V08_LOCUS13281</name>
</gene>
<reference evidence="2" key="1">
    <citation type="submission" date="2020-11" db="EMBL/GenBank/DDBJ databases">
        <authorList>
            <person name="Tran Van P."/>
        </authorList>
    </citation>
    <scope>NUCLEOTIDE SEQUENCE</scope>
</reference>